<evidence type="ECO:0000259" key="14">
    <source>
        <dbReference type="PROSITE" id="PS50975"/>
    </source>
</evidence>
<dbReference type="GO" id="GO:0046872">
    <property type="term" value="F:metal ion binding"/>
    <property type="evidence" value="ECO:0007669"/>
    <property type="project" value="InterPro"/>
</dbReference>
<sequence>MNILLLGSGGREHALAWKIHHSPLCTKLFVAPGNAGTYPFNIQENLIQNGYDTADFQRIADFILLKQIDLVVVGPEAPLVAGITDFLQKQPATAKVLVVGPTEKGAQLEGSKDFAKQFMQKHGIPTAASRTFTQAELSEGIKYVQNHPVPVVLKADGLAAGKGVIICQSNEEAVSTLTDMLEHQKFGEASQKVVVEEYLDGIELSVFVLTDGKSYQLLPEAKDYKRIGEQDTGPNTGGMGAVSPVPFADETFLEKVKSRVVEPTIRGLASENIDYKGFIFLGLMNIQGEPSVIEYNVRLGDPETQAIIPRLESDLVELLVATAQQTLADTSVKITPQAAATVVMVSEGYPGSYKKGKNISGLAETSDSLVFHAGTKLDTDADAVVTSGGRVLAVTTLHNSLEAAISQTYARVNQISWDGFYYRKDIGQDILRYSESGK</sequence>
<dbReference type="EMBL" id="CP120682">
    <property type="protein sequence ID" value="WKN36908.1"/>
    <property type="molecule type" value="Genomic_DNA"/>
</dbReference>
<dbReference type="FunFam" id="3.90.600.10:FF:000001">
    <property type="entry name" value="Trifunctional purine biosynthetic protein adenosine-3"/>
    <property type="match status" value="1"/>
</dbReference>
<dbReference type="Gene3D" id="3.30.1490.20">
    <property type="entry name" value="ATP-grasp fold, A domain"/>
    <property type="match status" value="1"/>
</dbReference>
<dbReference type="SUPFAM" id="SSF51246">
    <property type="entry name" value="Rudiment single hybrid motif"/>
    <property type="match status" value="1"/>
</dbReference>
<organism evidence="15">
    <name type="scientific">Roseihalotalea indica</name>
    <dbReference type="NCBI Taxonomy" id="2867963"/>
    <lineage>
        <taxon>Bacteria</taxon>
        <taxon>Pseudomonadati</taxon>
        <taxon>Bacteroidota</taxon>
        <taxon>Cytophagia</taxon>
        <taxon>Cytophagales</taxon>
        <taxon>Catalimonadaceae</taxon>
        <taxon>Roseihalotalea</taxon>
    </lineage>
</organism>
<dbReference type="InterPro" id="IPR000115">
    <property type="entry name" value="PRibGlycinamide_synth"/>
</dbReference>
<dbReference type="PROSITE" id="PS00184">
    <property type="entry name" value="GARS"/>
    <property type="match status" value="1"/>
</dbReference>
<dbReference type="Gene3D" id="3.90.600.10">
    <property type="entry name" value="Phosphoribosylglycinamide synthetase, C-terminal domain"/>
    <property type="match status" value="1"/>
</dbReference>
<evidence type="ECO:0000256" key="11">
    <source>
        <dbReference type="ARBA" id="ARBA00042864"/>
    </source>
</evidence>
<dbReference type="InterPro" id="IPR020561">
    <property type="entry name" value="PRibGlycinamid_synth_ATP-grasp"/>
</dbReference>
<evidence type="ECO:0000256" key="2">
    <source>
        <dbReference type="ARBA" id="ARBA00001946"/>
    </source>
</evidence>
<dbReference type="InterPro" id="IPR020562">
    <property type="entry name" value="PRibGlycinamide_synth_N"/>
</dbReference>
<dbReference type="NCBIfam" id="TIGR00877">
    <property type="entry name" value="purD"/>
    <property type="match status" value="1"/>
</dbReference>
<protein>
    <recommendedName>
        <fullName evidence="4 12">Phosphoribosylamine--glycine ligase</fullName>
        <ecNumber evidence="4 12">6.3.4.13</ecNumber>
    </recommendedName>
    <alternativeName>
        <fullName evidence="12">GARS</fullName>
    </alternativeName>
    <alternativeName>
        <fullName evidence="11 12">Phosphoribosylglycinamide synthetase</fullName>
    </alternativeName>
    <alternativeName>
        <fullName evidence="10 12">glycinamide ribonucleotide synthetase</fullName>
    </alternativeName>
</protein>
<dbReference type="SUPFAM" id="SSF52440">
    <property type="entry name" value="PreATP-grasp domain"/>
    <property type="match status" value="1"/>
</dbReference>
<dbReference type="InterPro" id="IPR011761">
    <property type="entry name" value="ATP-grasp"/>
</dbReference>
<dbReference type="SMART" id="SM01210">
    <property type="entry name" value="GARS_C"/>
    <property type="match status" value="1"/>
</dbReference>
<feature type="domain" description="ATP-grasp" evidence="14">
    <location>
        <begin position="116"/>
        <end position="324"/>
    </location>
</feature>
<dbReference type="Pfam" id="PF02844">
    <property type="entry name" value="GARS_N"/>
    <property type="match status" value="1"/>
</dbReference>
<dbReference type="InterPro" id="IPR011054">
    <property type="entry name" value="Rudment_hybrid_motif"/>
</dbReference>
<name>A0AA49JDK4_9BACT</name>
<keyword evidence="8 13" id="KW-0067">ATP-binding</keyword>
<dbReference type="GO" id="GO:0006189">
    <property type="term" value="P:'de novo' IMP biosynthetic process"/>
    <property type="evidence" value="ECO:0007669"/>
    <property type="project" value="UniProtKB-UniRule"/>
</dbReference>
<comment type="catalytic activity">
    <reaction evidence="12">
        <text>5-phospho-beta-D-ribosylamine + glycine + ATP = N(1)-(5-phospho-beta-D-ribosyl)glycinamide + ADP + phosphate + H(+)</text>
        <dbReference type="Rhea" id="RHEA:17453"/>
        <dbReference type="ChEBI" id="CHEBI:15378"/>
        <dbReference type="ChEBI" id="CHEBI:30616"/>
        <dbReference type="ChEBI" id="CHEBI:43474"/>
        <dbReference type="ChEBI" id="CHEBI:57305"/>
        <dbReference type="ChEBI" id="CHEBI:58681"/>
        <dbReference type="ChEBI" id="CHEBI:143788"/>
        <dbReference type="ChEBI" id="CHEBI:456216"/>
        <dbReference type="EC" id="6.3.4.13"/>
    </reaction>
</comment>
<dbReference type="PANTHER" id="PTHR43472:SF1">
    <property type="entry name" value="PHOSPHORIBOSYLAMINE--GLYCINE LIGASE, CHLOROPLASTIC"/>
    <property type="match status" value="1"/>
</dbReference>
<dbReference type="Gene3D" id="3.30.470.20">
    <property type="entry name" value="ATP-grasp fold, B domain"/>
    <property type="match status" value="1"/>
</dbReference>
<gene>
    <name evidence="12 15" type="primary">purD</name>
    <name evidence="15" type="ORF">K4G66_31570</name>
</gene>
<evidence type="ECO:0000256" key="3">
    <source>
        <dbReference type="ARBA" id="ARBA00005174"/>
    </source>
</evidence>
<dbReference type="InterPro" id="IPR020560">
    <property type="entry name" value="PRibGlycinamide_synth_C-dom"/>
</dbReference>
<evidence type="ECO:0000256" key="10">
    <source>
        <dbReference type="ARBA" id="ARBA00042242"/>
    </source>
</evidence>
<dbReference type="HAMAP" id="MF_00138">
    <property type="entry name" value="GARS"/>
    <property type="match status" value="1"/>
</dbReference>
<comment type="pathway">
    <text evidence="3 12">Purine metabolism; IMP biosynthesis via de novo pathway; N(1)-(5-phospho-D-ribosyl)glycinamide from 5-phospho-alpha-D-ribose 1-diphosphate: step 2/2.</text>
</comment>
<dbReference type="Pfam" id="PF02843">
    <property type="entry name" value="GARS_C"/>
    <property type="match status" value="1"/>
</dbReference>
<keyword evidence="7 12" id="KW-0658">Purine biosynthesis</keyword>
<dbReference type="Pfam" id="PF01071">
    <property type="entry name" value="GARS_A"/>
    <property type="match status" value="1"/>
</dbReference>
<evidence type="ECO:0000256" key="6">
    <source>
        <dbReference type="ARBA" id="ARBA00022741"/>
    </source>
</evidence>
<reference evidence="15" key="2">
    <citation type="journal article" date="2024" name="Antonie Van Leeuwenhoek">
        <title>Roseihalotalea indica gen. nov., sp. nov., a halophilic Bacteroidetes from mesopelagic Southwest Indian Ocean with higher carbohydrate metabolic potential.</title>
        <authorList>
            <person name="Chen B."/>
            <person name="Zhang M."/>
            <person name="Lin D."/>
            <person name="Ye J."/>
            <person name="Tang K."/>
        </authorList>
    </citation>
    <scope>NUCLEOTIDE SEQUENCE</scope>
    <source>
        <strain evidence="15">TK19036</strain>
    </source>
</reference>
<evidence type="ECO:0000313" key="15">
    <source>
        <dbReference type="EMBL" id="WKN36908.1"/>
    </source>
</evidence>
<evidence type="ECO:0000256" key="7">
    <source>
        <dbReference type="ARBA" id="ARBA00022755"/>
    </source>
</evidence>
<dbReference type="GO" id="GO:0005524">
    <property type="term" value="F:ATP binding"/>
    <property type="evidence" value="ECO:0007669"/>
    <property type="project" value="UniProtKB-UniRule"/>
</dbReference>
<dbReference type="EC" id="6.3.4.13" evidence="4 12"/>
<keyword evidence="5 12" id="KW-0436">Ligase</keyword>
<evidence type="ECO:0000256" key="4">
    <source>
        <dbReference type="ARBA" id="ARBA00013255"/>
    </source>
</evidence>
<evidence type="ECO:0000256" key="5">
    <source>
        <dbReference type="ARBA" id="ARBA00022598"/>
    </source>
</evidence>
<evidence type="ECO:0000256" key="8">
    <source>
        <dbReference type="ARBA" id="ARBA00022840"/>
    </source>
</evidence>
<evidence type="ECO:0000256" key="12">
    <source>
        <dbReference type="HAMAP-Rule" id="MF_00138"/>
    </source>
</evidence>
<dbReference type="InterPro" id="IPR020559">
    <property type="entry name" value="PRibGlycinamide_synth_CS"/>
</dbReference>
<dbReference type="GO" id="GO:0009113">
    <property type="term" value="P:purine nucleobase biosynthetic process"/>
    <property type="evidence" value="ECO:0007669"/>
    <property type="project" value="InterPro"/>
</dbReference>
<dbReference type="InterPro" id="IPR013815">
    <property type="entry name" value="ATP_grasp_subdomain_1"/>
</dbReference>
<keyword evidence="6 13" id="KW-0547">Nucleotide-binding</keyword>
<dbReference type="SUPFAM" id="SSF56059">
    <property type="entry name" value="Glutathione synthetase ATP-binding domain-like"/>
    <property type="match status" value="1"/>
</dbReference>
<evidence type="ECO:0000256" key="13">
    <source>
        <dbReference type="PROSITE-ProRule" id="PRU00409"/>
    </source>
</evidence>
<comment type="similarity">
    <text evidence="9 12">Belongs to the GARS family.</text>
</comment>
<dbReference type="GO" id="GO:0004637">
    <property type="term" value="F:phosphoribosylamine-glycine ligase activity"/>
    <property type="evidence" value="ECO:0007669"/>
    <property type="project" value="UniProtKB-UniRule"/>
</dbReference>
<dbReference type="InterPro" id="IPR037123">
    <property type="entry name" value="PRibGlycinamide_synth_C_sf"/>
</dbReference>
<comment type="cofactor">
    <cofactor evidence="1">
        <name>Mn(2+)</name>
        <dbReference type="ChEBI" id="CHEBI:29035"/>
    </cofactor>
</comment>
<evidence type="ECO:0000256" key="9">
    <source>
        <dbReference type="ARBA" id="ARBA00038345"/>
    </source>
</evidence>
<evidence type="ECO:0000256" key="1">
    <source>
        <dbReference type="ARBA" id="ARBA00001936"/>
    </source>
</evidence>
<dbReference type="Gene3D" id="3.40.50.20">
    <property type="match status" value="1"/>
</dbReference>
<dbReference type="SMART" id="SM01209">
    <property type="entry name" value="GARS_A"/>
    <property type="match status" value="1"/>
</dbReference>
<dbReference type="PANTHER" id="PTHR43472">
    <property type="entry name" value="PHOSPHORIBOSYLAMINE--GLYCINE LIGASE"/>
    <property type="match status" value="1"/>
</dbReference>
<accession>A0AA49JDK4</accession>
<dbReference type="AlphaFoldDB" id="A0AA49JDK4"/>
<comment type="cofactor">
    <cofactor evidence="2">
        <name>Mg(2+)</name>
        <dbReference type="ChEBI" id="CHEBI:18420"/>
    </cofactor>
</comment>
<dbReference type="PROSITE" id="PS50975">
    <property type="entry name" value="ATP_GRASP"/>
    <property type="match status" value="1"/>
</dbReference>
<dbReference type="InterPro" id="IPR016185">
    <property type="entry name" value="PreATP-grasp_dom_sf"/>
</dbReference>
<proteinExistence type="inferred from homology"/>
<reference evidence="15" key="1">
    <citation type="journal article" date="2023" name="Comput. Struct. Biotechnol. J.">
        <title>Discovery of a novel marine Bacteroidetes with a rich repertoire of carbohydrate-active enzymes.</title>
        <authorList>
            <person name="Chen B."/>
            <person name="Liu G."/>
            <person name="Chen Q."/>
            <person name="Wang H."/>
            <person name="Liu L."/>
            <person name="Tang K."/>
        </authorList>
    </citation>
    <scope>NUCLEOTIDE SEQUENCE</scope>
    <source>
        <strain evidence="15">TK19036</strain>
    </source>
</reference>